<dbReference type="Proteomes" id="UP000011721">
    <property type="component" value="Chromosome"/>
</dbReference>
<dbReference type="eggNOG" id="COG2202">
    <property type="taxonomic scope" value="Bacteria"/>
</dbReference>
<dbReference type="Gene3D" id="1.10.287.130">
    <property type="match status" value="1"/>
</dbReference>
<dbReference type="PATRIC" id="fig|1167006.5.peg.3011"/>
<feature type="transmembrane region" description="Helical" evidence="4">
    <location>
        <begin position="297"/>
        <end position="319"/>
    </location>
</feature>
<name>M1P762_DESSD</name>
<dbReference type="InterPro" id="IPR003594">
    <property type="entry name" value="HATPase_dom"/>
</dbReference>
<dbReference type="EC" id="2.7.13.3" evidence="2"/>
<accession>M1P762</accession>
<comment type="catalytic activity">
    <reaction evidence="1">
        <text>ATP + protein L-histidine = ADP + protein N-phospho-L-histidine.</text>
        <dbReference type="EC" id="2.7.13.3"/>
    </reaction>
</comment>
<evidence type="ECO:0000256" key="2">
    <source>
        <dbReference type="ARBA" id="ARBA00012438"/>
    </source>
</evidence>
<keyword evidence="4" id="KW-1133">Transmembrane helix</keyword>
<evidence type="ECO:0000256" key="1">
    <source>
        <dbReference type="ARBA" id="ARBA00000085"/>
    </source>
</evidence>
<dbReference type="OrthoDB" id="5291281at2"/>
<dbReference type="EMBL" id="CP003985">
    <property type="protein sequence ID" value="AGF79318.1"/>
    <property type="molecule type" value="Genomic_DNA"/>
</dbReference>
<dbReference type="Gene3D" id="3.30.565.10">
    <property type="entry name" value="Histidine kinase-like ATPase, C-terminal domain"/>
    <property type="match status" value="1"/>
</dbReference>
<dbReference type="STRING" id="1167006.UWK_02787"/>
<dbReference type="GO" id="GO:0000155">
    <property type="term" value="F:phosphorelay sensor kinase activity"/>
    <property type="evidence" value="ECO:0007669"/>
    <property type="project" value="InterPro"/>
</dbReference>
<evidence type="ECO:0000256" key="4">
    <source>
        <dbReference type="SAM" id="Phobius"/>
    </source>
</evidence>
<dbReference type="InterPro" id="IPR003661">
    <property type="entry name" value="HisK_dim/P_dom"/>
</dbReference>
<keyword evidence="3" id="KW-0597">Phosphoprotein</keyword>
<evidence type="ECO:0000259" key="5">
    <source>
        <dbReference type="PROSITE" id="PS50109"/>
    </source>
</evidence>
<feature type="domain" description="Histidine kinase" evidence="5">
    <location>
        <begin position="531"/>
        <end position="769"/>
    </location>
</feature>
<dbReference type="Pfam" id="PF13426">
    <property type="entry name" value="PAS_9"/>
    <property type="match status" value="1"/>
</dbReference>
<dbReference type="AlphaFoldDB" id="M1P762"/>
<dbReference type="RefSeq" id="WP_015405004.1">
    <property type="nucleotide sequence ID" value="NC_020304.1"/>
</dbReference>
<dbReference type="SUPFAM" id="SSF55785">
    <property type="entry name" value="PYP-like sensor domain (PAS domain)"/>
    <property type="match status" value="1"/>
</dbReference>
<feature type="domain" description="PAS" evidence="6">
    <location>
        <begin position="385"/>
        <end position="438"/>
    </location>
</feature>
<evidence type="ECO:0000259" key="6">
    <source>
        <dbReference type="PROSITE" id="PS50112"/>
    </source>
</evidence>
<dbReference type="Gene3D" id="3.30.450.20">
    <property type="entry name" value="PAS domain"/>
    <property type="match status" value="1"/>
</dbReference>
<dbReference type="SMART" id="SM00091">
    <property type="entry name" value="PAS"/>
    <property type="match status" value="1"/>
</dbReference>
<dbReference type="InterPro" id="IPR035965">
    <property type="entry name" value="PAS-like_dom_sf"/>
</dbReference>
<dbReference type="InterPro" id="IPR036890">
    <property type="entry name" value="HATPase_C_sf"/>
</dbReference>
<feature type="transmembrane region" description="Helical" evidence="4">
    <location>
        <begin position="6"/>
        <end position="27"/>
    </location>
</feature>
<dbReference type="CDD" id="cd00082">
    <property type="entry name" value="HisKA"/>
    <property type="match status" value="1"/>
</dbReference>
<evidence type="ECO:0000313" key="7">
    <source>
        <dbReference type="EMBL" id="AGF79318.1"/>
    </source>
</evidence>
<evidence type="ECO:0000256" key="3">
    <source>
        <dbReference type="ARBA" id="ARBA00022553"/>
    </source>
</evidence>
<sequence length="775" mass="87085">MKIRSIIFLIVIALGLFPVLFLVALNLPKTMERLEYAAELETQARSQVGFTQLNARILCLKKSLIRSATLPSVYAAIEDSSGIPTLSNVVKRWFENDEQVKGMMLFNADGVELLSLHRKNSHFAPSDFSENHKDHLFFNQSLQVPDDQVLVRLVDQETDPFHRTGKEEYELIMSTPVILDSAVGAIGIMLMRIDMSHFLTNFTDSYWVTGDGNYVRGCVADSESSDRDSGEISDSCNAFDEFPDLNRSVSRDPIILSGNDKRKIAWVPLVFNKEHHVVMWVGTLIDDSAIKKWKMTLTVNVIVLIVVMTILVFIAANWISAKIEILQRDLLTRLDDIINKEKRIDFHWGGPLELQNLSRDLTAFSERYSLTCEARNLAEASLSESEDKFRSLTGSALDGIILMDNEGYITYWNEAAATIFGYSPEEALQHPIHSLINPRREGEDLSVEPLETGKSAESLSQTVELIARNEKGDDVYVELSLSSTTIKGKWHAIWIVRDISERKRSEDETRKQQQQLLHADKMISLGLLVSGVAHEINNPNSIALLNTPILFRAWESAKPILDEFFEENGDFSIAGLDYREMRQQLPRIFLELEESAQRIKQIVMDLKDYARQETSGQLVPVDITEVVKSGIRLTSNTIHKSTNKFITHFSPTPLMVLGNRQRLTQVVINLIQNSCEALETTDMSLTISTRYNKEVDGVEISIKDEGTGIAPENLKQVTDPFFTTKRSIGGTGLGLSVSAGIVKEHHGVMDFKSEFGKGTEVVIVFPACPAESKEN</sequence>
<keyword evidence="4" id="KW-0472">Membrane</keyword>
<dbReference type="SMART" id="SM00387">
    <property type="entry name" value="HATPase_c"/>
    <property type="match status" value="1"/>
</dbReference>
<keyword evidence="4" id="KW-0812">Transmembrane</keyword>
<dbReference type="CDD" id="cd00130">
    <property type="entry name" value="PAS"/>
    <property type="match status" value="1"/>
</dbReference>
<dbReference type="SUPFAM" id="SSF55874">
    <property type="entry name" value="ATPase domain of HSP90 chaperone/DNA topoisomerase II/histidine kinase"/>
    <property type="match status" value="1"/>
</dbReference>
<proteinExistence type="predicted"/>
<dbReference type="PANTHER" id="PTHR43065:SF42">
    <property type="entry name" value="TWO-COMPONENT SENSOR PPRA"/>
    <property type="match status" value="1"/>
</dbReference>
<gene>
    <name evidence="7" type="ordered locus">UWK_02787</name>
</gene>
<dbReference type="PROSITE" id="PS50112">
    <property type="entry name" value="PAS"/>
    <property type="match status" value="1"/>
</dbReference>
<dbReference type="eggNOG" id="COG4191">
    <property type="taxonomic scope" value="Bacteria"/>
</dbReference>
<organism evidence="7 8">
    <name type="scientific">Desulfocapsa sulfexigens (strain DSM 10523 / SB164P1)</name>
    <dbReference type="NCBI Taxonomy" id="1167006"/>
    <lineage>
        <taxon>Bacteria</taxon>
        <taxon>Pseudomonadati</taxon>
        <taxon>Thermodesulfobacteriota</taxon>
        <taxon>Desulfobulbia</taxon>
        <taxon>Desulfobulbales</taxon>
        <taxon>Desulfocapsaceae</taxon>
        <taxon>Desulfocapsa</taxon>
    </lineage>
</organism>
<dbReference type="InterPro" id="IPR004358">
    <property type="entry name" value="Sig_transdc_His_kin-like_C"/>
</dbReference>
<evidence type="ECO:0000313" key="8">
    <source>
        <dbReference type="Proteomes" id="UP000011721"/>
    </source>
</evidence>
<keyword evidence="8" id="KW-1185">Reference proteome</keyword>
<dbReference type="InterPro" id="IPR000014">
    <property type="entry name" value="PAS"/>
</dbReference>
<dbReference type="PROSITE" id="PS50109">
    <property type="entry name" value="HIS_KIN"/>
    <property type="match status" value="1"/>
</dbReference>
<dbReference type="Pfam" id="PF02518">
    <property type="entry name" value="HATPase_c"/>
    <property type="match status" value="1"/>
</dbReference>
<dbReference type="KEGG" id="dsf:UWK_02787"/>
<dbReference type="PANTHER" id="PTHR43065">
    <property type="entry name" value="SENSOR HISTIDINE KINASE"/>
    <property type="match status" value="1"/>
</dbReference>
<reference evidence="8" key="1">
    <citation type="journal article" date="2013" name="Stand. Genomic Sci.">
        <title>Complete genome sequence of Desulfocapsa sulfexigens, a marine deltaproteobacterium specialized in disproportionating inorganic sulfur compounds.</title>
        <authorList>
            <person name="Finster K.W."/>
            <person name="Kjeldsen K.U."/>
            <person name="Kube M."/>
            <person name="Reinhardt R."/>
            <person name="Mussmann M."/>
            <person name="Amann R."/>
            <person name="Schreiber L."/>
        </authorList>
    </citation>
    <scope>NUCLEOTIDE SEQUENCE [LARGE SCALE GENOMIC DNA]</scope>
    <source>
        <strain evidence="8">DSM 10523 / SB164P1</strain>
    </source>
</reference>
<dbReference type="NCBIfam" id="TIGR00229">
    <property type="entry name" value="sensory_box"/>
    <property type="match status" value="1"/>
</dbReference>
<dbReference type="InterPro" id="IPR005467">
    <property type="entry name" value="His_kinase_dom"/>
</dbReference>
<protein>
    <recommendedName>
        <fullName evidence="2">histidine kinase</fullName>
        <ecNumber evidence="2">2.7.13.3</ecNumber>
    </recommendedName>
</protein>
<dbReference type="PRINTS" id="PR00344">
    <property type="entry name" value="BCTRLSENSOR"/>
</dbReference>
<dbReference type="HOGENOM" id="CLU_360841_0_0_7"/>